<name>A0AAP0BSM7_9ASPA</name>
<dbReference type="EMBL" id="JBBWWQ010000004">
    <property type="protein sequence ID" value="KAK8948939.1"/>
    <property type="molecule type" value="Genomic_DNA"/>
</dbReference>
<sequence length="57" mass="6769">MDMLWEDFNDELREIPGEGKRGGKKRALPRRRPGLMLIVKVLKTLLLIQKIKKRRNL</sequence>
<accession>A0AAP0BSM7</accession>
<dbReference type="AlphaFoldDB" id="A0AAP0BSM7"/>
<evidence type="ECO:0000313" key="1">
    <source>
        <dbReference type="EMBL" id="KAK8948939.1"/>
    </source>
</evidence>
<evidence type="ECO:0000313" key="2">
    <source>
        <dbReference type="Proteomes" id="UP001418222"/>
    </source>
</evidence>
<proteinExistence type="predicted"/>
<gene>
    <name evidence="1" type="ORF">KSP39_PZI006083</name>
</gene>
<protein>
    <submittedName>
        <fullName evidence="1">Uncharacterized protein</fullName>
    </submittedName>
</protein>
<keyword evidence="2" id="KW-1185">Reference proteome</keyword>
<reference evidence="1 2" key="1">
    <citation type="journal article" date="2022" name="Nat. Plants">
        <title>Genomes of leafy and leafless Platanthera orchids illuminate the evolution of mycoheterotrophy.</title>
        <authorList>
            <person name="Li M.H."/>
            <person name="Liu K.W."/>
            <person name="Li Z."/>
            <person name="Lu H.C."/>
            <person name="Ye Q.L."/>
            <person name="Zhang D."/>
            <person name="Wang J.Y."/>
            <person name="Li Y.F."/>
            <person name="Zhong Z.M."/>
            <person name="Liu X."/>
            <person name="Yu X."/>
            <person name="Liu D.K."/>
            <person name="Tu X.D."/>
            <person name="Liu B."/>
            <person name="Hao Y."/>
            <person name="Liao X.Y."/>
            <person name="Jiang Y.T."/>
            <person name="Sun W.H."/>
            <person name="Chen J."/>
            <person name="Chen Y.Q."/>
            <person name="Ai Y."/>
            <person name="Zhai J.W."/>
            <person name="Wu S.S."/>
            <person name="Zhou Z."/>
            <person name="Hsiao Y.Y."/>
            <person name="Wu W.L."/>
            <person name="Chen Y.Y."/>
            <person name="Lin Y.F."/>
            <person name="Hsu J.L."/>
            <person name="Li C.Y."/>
            <person name="Wang Z.W."/>
            <person name="Zhao X."/>
            <person name="Zhong W.Y."/>
            <person name="Ma X.K."/>
            <person name="Ma L."/>
            <person name="Huang J."/>
            <person name="Chen G.Z."/>
            <person name="Huang M.Z."/>
            <person name="Huang L."/>
            <person name="Peng D.H."/>
            <person name="Luo Y.B."/>
            <person name="Zou S.Q."/>
            <person name="Chen S.P."/>
            <person name="Lan S."/>
            <person name="Tsai W.C."/>
            <person name="Van de Peer Y."/>
            <person name="Liu Z.J."/>
        </authorList>
    </citation>
    <scope>NUCLEOTIDE SEQUENCE [LARGE SCALE GENOMIC DNA]</scope>
    <source>
        <strain evidence="1">Lor287</strain>
    </source>
</reference>
<comment type="caution">
    <text evidence="1">The sequence shown here is derived from an EMBL/GenBank/DDBJ whole genome shotgun (WGS) entry which is preliminary data.</text>
</comment>
<dbReference type="Proteomes" id="UP001418222">
    <property type="component" value="Unassembled WGS sequence"/>
</dbReference>
<organism evidence="1 2">
    <name type="scientific">Platanthera zijinensis</name>
    <dbReference type="NCBI Taxonomy" id="2320716"/>
    <lineage>
        <taxon>Eukaryota</taxon>
        <taxon>Viridiplantae</taxon>
        <taxon>Streptophyta</taxon>
        <taxon>Embryophyta</taxon>
        <taxon>Tracheophyta</taxon>
        <taxon>Spermatophyta</taxon>
        <taxon>Magnoliopsida</taxon>
        <taxon>Liliopsida</taxon>
        <taxon>Asparagales</taxon>
        <taxon>Orchidaceae</taxon>
        <taxon>Orchidoideae</taxon>
        <taxon>Orchideae</taxon>
        <taxon>Orchidinae</taxon>
        <taxon>Platanthera</taxon>
    </lineage>
</organism>